<evidence type="ECO:0000313" key="2">
    <source>
        <dbReference type="Proteomes" id="UP001156641"/>
    </source>
</evidence>
<protein>
    <submittedName>
        <fullName evidence="1">Uncharacterized protein</fullName>
    </submittedName>
</protein>
<dbReference type="EMBL" id="BSOS01000067">
    <property type="protein sequence ID" value="GLR67704.1"/>
    <property type="molecule type" value="Genomic_DNA"/>
</dbReference>
<sequence>MELENQGDHIALLALMISGVLIHRLDQIGQLDETTALHLHKLVAGVRIHAKSRGLTDLNTLFDNLDRTLAHKLPKA</sequence>
<keyword evidence="2" id="KW-1185">Reference proteome</keyword>
<reference evidence="2" key="1">
    <citation type="journal article" date="2019" name="Int. J. Syst. Evol. Microbiol.">
        <title>The Global Catalogue of Microorganisms (GCM) 10K type strain sequencing project: providing services to taxonomists for standard genome sequencing and annotation.</title>
        <authorList>
            <consortium name="The Broad Institute Genomics Platform"/>
            <consortium name="The Broad Institute Genome Sequencing Center for Infectious Disease"/>
            <person name="Wu L."/>
            <person name="Ma J."/>
        </authorList>
    </citation>
    <scope>NUCLEOTIDE SEQUENCE [LARGE SCALE GENOMIC DNA]</scope>
    <source>
        <strain evidence="2">NBRC 112502</strain>
    </source>
</reference>
<organism evidence="1 2">
    <name type="scientific">Acidocella aquatica</name>
    <dbReference type="NCBI Taxonomy" id="1922313"/>
    <lineage>
        <taxon>Bacteria</taxon>
        <taxon>Pseudomonadati</taxon>
        <taxon>Pseudomonadota</taxon>
        <taxon>Alphaproteobacteria</taxon>
        <taxon>Acetobacterales</taxon>
        <taxon>Acidocellaceae</taxon>
        <taxon>Acidocella</taxon>
    </lineage>
</organism>
<evidence type="ECO:0000313" key="1">
    <source>
        <dbReference type="EMBL" id="GLR67704.1"/>
    </source>
</evidence>
<gene>
    <name evidence="1" type="ORF">GCM10010909_23850</name>
</gene>
<proteinExistence type="predicted"/>
<dbReference type="Proteomes" id="UP001156641">
    <property type="component" value="Unassembled WGS sequence"/>
</dbReference>
<dbReference type="RefSeq" id="WP_284258450.1">
    <property type="nucleotide sequence ID" value="NZ_BSOS01000067.1"/>
</dbReference>
<name>A0ABQ6A5H3_9PROT</name>
<comment type="caution">
    <text evidence="1">The sequence shown here is derived from an EMBL/GenBank/DDBJ whole genome shotgun (WGS) entry which is preliminary data.</text>
</comment>
<accession>A0ABQ6A5H3</accession>